<organism evidence="1 2">
    <name type="scientific">Orchesella dallaii</name>
    <dbReference type="NCBI Taxonomy" id="48710"/>
    <lineage>
        <taxon>Eukaryota</taxon>
        <taxon>Metazoa</taxon>
        <taxon>Ecdysozoa</taxon>
        <taxon>Arthropoda</taxon>
        <taxon>Hexapoda</taxon>
        <taxon>Collembola</taxon>
        <taxon>Entomobryomorpha</taxon>
        <taxon>Entomobryoidea</taxon>
        <taxon>Orchesellidae</taxon>
        <taxon>Orchesellinae</taxon>
        <taxon>Orchesella</taxon>
    </lineage>
</organism>
<protein>
    <submittedName>
        <fullName evidence="1">Uncharacterized protein</fullName>
    </submittedName>
</protein>
<accession>A0ABP1QQ12</accession>
<dbReference type="Proteomes" id="UP001642540">
    <property type="component" value="Unassembled WGS sequence"/>
</dbReference>
<dbReference type="EMBL" id="CAXLJM020000043">
    <property type="protein sequence ID" value="CAL8109902.1"/>
    <property type="molecule type" value="Genomic_DNA"/>
</dbReference>
<sequence>MYKYSSNFVWHDQDAYCIAKPYVRRKLGESFNHNISWISNSQSVLVKPKPRKEQHHHQHNFRILPKDARQLKYGSAVRHFDFNKDARGLKSHFLPAIIETYVEPAINSFSKVQQVNNLYTSSVYAQDYTLSAIS</sequence>
<evidence type="ECO:0000313" key="1">
    <source>
        <dbReference type="EMBL" id="CAL8109902.1"/>
    </source>
</evidence>
<proteinExistence type="predicted"/>
<comment type="caution">
    <text evidence="1">The sequence shown here is derived from an EMBL/GenBank/DDBJ whole genome shotgun (WGS) entry which is preliminary data.</text>
</comment>
<gene>
    <name evidence="1" type="ORF">ODALV1_LOCUS13795</name>
</gene>
<name>A0ABP1QQ12_9HEXA</name>
<reference evidence="1 2" key="1">
    <citation type="submission" date="2024-08" db="EMBL/GenBank/DDBJ databases">
        <authorList>
            <person name="Cucini C."/>
            <person name="Frati F."/>
        </authorList>
    </citation>
    <scope>NUCLEOTIDE SEQUENCE [LARGE SCALE GENOMIC DNA]</scope>
</reference>
<evidence type="ECO:0000313" key="2">
    <source>
        <dbReference type="Proteomes" id="UP001642540"/>
    </source>
</evidence>
<keyword evidence="2" id="KW-1185">Reference proteome</keyword>